<comment type="similarity">
    <text evidence="1">Belongs to the MlaE permease family.</text>
</comment>
<dbReference type="EMBL" id="MDKE01000017">
    <property type="protein sequence ID" value="OIN10274.1"/>
    <property type="molecule type" value="Genomic_DNA"/>
</dbReference>
<dbReference type="InterPro" id="IPR030802">
    <property type="entry name" value="Permease_MalE"/>
</dbReference>
<protein>
    <submittedName>
        <fullName evidence="2">ABC transporter permease</fullName>
    </submittedName>
</protein>
<keyword evidence="1" id="KW-0472">Membrane</keyword>
<keyword evidence="1" id="KW-0997">Cell inner membrane</keyword>
<dbReference type="Pfam" id="PF02405">
    <property type="entry name" value="MlaE"/>
    <property type="match status" value="1"/>
</dbReference>
<comment type="subcellular location">
    <subcellularLocation>
        <location evidence="1">Cell inner membrane</location>
        <topology evidence="1">Multi-pass membrane protein</topology>
    </subcellularLocation>
</comment>
<sequence length="372" mass="39224">MNEMSAALIVTTGAQPCARLQGPWTLAHYAQLARNVAPPTIPADCLDASGLTELDTAGAALLVKLLGADTLCRILPDASGLSSERRALLLAVAAAMVSREAPPPVVSRWTDGLALLGERVLAGWRQWVLLLGFMGLTLSTLAVSIPRPRRWRITALVAQMQQCGLNAVPIVALLTFLVGAVVAFLGATVLANFGATIYTVDLVAYSFLREFGVLLTAILLAGRTASAFTAQLGSMKVNEELDALRTQGLDPIELLVLPRLLALVLTLPLLTFIAMLSGMVGGAVVSLLSLDISLAQYLTIVQQVPVQHLLVGLGKAPLFALLIALIGCLEGFKVGGSAQSVGEHTTSSVVQSIFVVILLDAIAALFLMEMEW</sequence>
<accession>A0A1J4QHB7</accession>
<gene>
    <name evidence="2" type="ORF">BFR47_13525</name>
</gene>
<comment type="caution">
    <text evidence="2">The sequence shown here is derived from an EMBL/GenBank/DDBJ whole genome shotgun (WGS) entry which is preliminary data.</text>
</comment>
<dbReference type="STRING" id="1414654.BFR47_13525"/>
<organism evidence="2 3">
    <name type="scientific">Oceanisphaera psychrotolerans</name>
    <dbReference type="NCBI Taxonomy" id="1414654"/>
    <lineage>
        <taxon>Bacteria</taxon>
        <taxon>Pseudomonadati</taxon>
        <taxon>Pseudomonadota</taxon>
        <taxon>Gammaproteobacteria</taxon>
        <taxon>Aeromonadales</taxon>
        <taxon>Aeromonadaceae</taxon>
        <taxon>Oceanisphaera</taxon>
    </lineage>
</organism>
<dbReference type="InterPro" id="IPR003453">
    <property type="entry name" value="ABC_MlaE_roteobac"/>
</dbReference>
<keyword evidence="3" id="KW-1185">Reference proteome</keyword>
<dbReference type="GO" id="GO:0005548">
    <property type="term" value="F:phospholipid transporter activity"/>
    <property type="evidence" value="ECO:0007669"/>
    <property type="project" value="TreeGrafter"/>
</dbReference>
<dbReference type="PANTHER" id="PTHR30188:SF3">
    <property type="entry name" value="ABC TRANSPORTER PERMEASE"/>
    <property type="match status" value="1"/>
</dbReference>
<reference evidence="2 3" key="1">
    <citation type="submission" date="2016-07" db="EMBL/GenBank/DDBJ databases">
        <title>Draft Genome Sequence of Oceanisphaera psychrotolerans, isolated from coastal sediment samples.</title>
        <authorList>
            <person name="Zhuo S."/>
            <person name="Ruan Z."/>
        </authorList>
    </citation>
    <scope>NUCLEOTIDE SEQUENCE [LARGE SCALE GENOMIC DNA]</scope>
    <source>
        <strain evidence="2 3">LAM-WHM-ZC</strain>
    </source>
</reference>
<keyword evidence="1" id="KW-1133">Transmembrane helix</keyword>
<dbReference type="NCBIfam" id="TIGR00056">
    <property type="entry name" value="MlaE family lipid ABC transporter permease subunit"/>
    <property type="match status" value="1"/>
</dbReference>
<dbReference type="GO" id="GO:0043190">
    <property type="term" value="C:ATP-binding cassette (ABC) transporter complex"/>
    <property type="evidence" value="ECO:0007669"/>
    <property type="project" value="InterPro"/>
</dbReference>
<name>A0A1J4QHB7_9GAMM</name>
<feature type="transmembrane region" description="Helical" evidence="1">
    <location>
        <begin position="127"/>
        <end position="146"/>
    </location>
</feature>
<evidence type="ECO:0000313" key="2">
    <source>
        <dbReference type="EMBL" id="OIN10274.1"/>
    </source>
</evidence>
<feature type="transmembrane region" description="Helical" evidence="1">
    <location>
        <begin position="279"/>
        <end position="298"/>
    </location>
</feature>
<dbReference type="Proteomes" id="UP000243073">
    <property type="component" value="Unassembled WGS sequence"/>
</dbReference>
<dbReference type="AlphaFoldDB" id="A0A1J4QHB7"/>
<proteinExistence type="inferred from homology"/>
<evidence type="ECO:0000256" key="1">
    <source>
        <dbReference type="RuleBase" id="RU362044"/>
    </source>
</evidence>
<feature type="transmembrane region" description="Helical" evidence="1">
    <location>
        <begin position="349"/>
        <end position="368"/>
    </location>
</feature>
<feature type="transmembrane region" description="Helical" evidence="1">
    <location>
        <begin position="167"/>
        <end position="191"/>
    </location>
</feature>
<keyword evidence="1" id="KW-1003">Cell membrane</keyword>
<dbReference type="PANTHER" id="PTHR30188">
    <property type="entry name" value="ABC TRANSPORTER PERMEASE PROTEIN-RELATED"/>
    <property type="match status" value="1"/>
</dbReference>
<evidence type="ECO:0000313" key="3">
    <source>
        <dbReference type="Proteomes" id="UP000243073"/>
    </source>
</evidence>
<feature type="transmembrane region" description="Helical" evidence="1">
    <location>
        <begin position="310"/>
        <end position="329"/>
    </location>
</feature>
<keyword evidence="1" id="KW-0812">Transmembrane</keyword>
<feature type="transmembrane region" description="Helical" evidence="1">
    <location>
        <begin position="254"/>
        <end position="273"/>
    </location>
</feature>